<dbReference type="VEuPathDB" id="ToxoDB:BESB_027190"/>
<evidence type="ECO:0000313" key="4">
    <source>
        <dbReference type="EMBL" id="PFH31284.1"/>
    </source>
</evidence>
<dbReference type="OrthoDB" id="329578at2759"/>
<feature type="domain" description="Immune mapped protein 2 N-terminal" evidence="2">
    <location>
        <begin position="70"/>
        <end position="149"/>
    </location>
</feature>
<evidence type="ECO:0008006" key="6">
    <source>
        <dbReference type="Google" id="ProtNLM"/>
    </source>
</evidence>
<organism evidence="4 5">
    <name type="scientific">Besnoitia besnoiti</name>
    <name type="common">Apicomplexan protozoan</name>
    <dbReference type="NCBI Taxonomy" id="94643"/>
    <lineage>
        <taxon>Eukaryota</taxon>
        <taxon>Sar</taxon>
        <taxon>Alveolata</taxon>
        <taxon>Apicomplexa</taxon>
        <taxon>Conoidasida</taxon>
        <taxon>Coccidia</taxon>
        <taxon>Eucoccidiorida</taxon>
        <taxon>Eimeriorina</taxon>
        <taxon>Sarcocystidae</taxon>
        <taxon>Besnoitia</taxon>
    </lineage>
</organism>
<accession>A0A2A9M213</accession>
<dbReference type="GeneID" id="40307771"/>
<keyword evidence="5" id="KW-1185">Reference proteome</keyword>
<evidence type="ECO:0000259" key="2">
    <source>
        <dbReference type="Pfam" id="PF18590"/>
    </source>
</evidence>
<comment type="caution">
    <text evidence="4">The sequence shown here is derived from an EMBL/GenBank/DDBJ whole genome shotgun (WGS) entry which is preliminary data.</text>
</comment>
<dbReference type="InterPro" id="IPR040955">
    <property type="entry name" value="IMP2_N"/>
</dbReference>
<feature type="domain" description="Immune Mapped Protein 1-like C-terminal" evidence="3">
    <location>
        <begin position="159"/>
        <end position="221"/>
    </location>
</feature>
<dbReference type="EMBL" id="NWUJ01000015">
    <property type="protein sequence ID" value="PFH31284.1"/>
    <property type="molecule type" value="Genomic_DNA"/>
</dbReference>
<evidence type="ECO:0000259" key="3">
    <source>
        <dbReference type="Pfam" id="PF18591"/>
    </source>
</evidence>
<dbReference type="RefSeq" id="XP_029215293.1">
    <property type="nucleotide sequence ID" value="XM_029361393.1"/>
</dbReference>
<evidence type="ECO:0000313" key="5">
    <source>
        <dbReference type="Proteomes" id="UP000224006"/>
    </source>
</evidence>
<dbReference type="AlphaFoldDB" id="A0A2A9M213"/>
<evidence type="ECO:0000256" key="1">
    <source>
        <dbReference type="SAM" id="MobiDB-lite"/>
    </source>
</evidence>
<sequence>MGLFDILRRSKKDDATAQECSVANARAEPPPETGSNASGGNTGVGTPPAPSLFMPGGRRGDPVPARNEYGGYLIFDPVSNGTLFLKWSEQKVANALAFFSPKKPVPAHKFKNNGGKQEIFRNLMSDKAKYYEGWCQFFKTAVEFAGECSLLPGADSAPLRVTVAFLCGTTVKTLHPAQALPTTGVVAVGCVPGGQRTFDVLTMHKDLFLGNARKSGAALTV</sequence>
<reference evidence="4 5" key="1">
    <citation type="submission" date="2017-09" db="EMBL/GenBank/DDBJ databases">
        <title>Genome sequencing of Besnoitia besnoiti strain Bb-Ger1.</title>
        <authorList>
            <person name="Schares G."/>
            <person name="Venepally P."/>
            <person name="Lorenzi H.A."/>
        </authorList>
    </citation>
    <scope>NUCLEOTIDE SEQUENCE [LARGE SCALE GENOMIC DNA]</scope>
    <source>
        <strain evidence="4 5">Bb-Ger1</strain>
    </source>
</reference>
<proteinExistence type="predicted"/>
<protein>
    <recommendedName>
        <fullName evidence="6">Immune mapped protein 2 N-terminal domain-containing protein</fullName>
    </recommendedName>
</protein>
<dbReference type="Pfam" id="PF18590">
    <property type="entry name" value="IMP2_N"/>
    <property type="match status" value="1"/>
</dbReference>
<dbReference type="KEGG" id="bbes:BESB_027190"/>
<gene>
    <name evidence="4" type="ORF">BESB_027190</name>
</gene>
<dbReference type="Pfam" id="PF18591">
    <property type="entry name" value="IMP2_C"/>
    <property type="match status" value="1"/>
</dbReference>
<dbReference type="InterPro" id="IPR040785">
    <property type="entry name" value="IMP1-like_C"/>
</dbReference>
<dbReference type="Proteomes" id="UP000224006">
    <property type="component" value="Unassembled WGS sequence"/>
</dbReference>
<feature type="region of interest" description="Disordered" evidence="1">
    <location>
        <begin position="15"/>
        <end position="60"/>
    </location>
</feature>
<name>A0A2A9M213_BESBE</name>